<dbReference type="InterPro" id="IPR013655">
    <property type="entry name" value="PAS_fold_3"/>
</dbReference>
<keyword evidence="7" id="KW-0902">Two-component regulatory system</keyword>
<dbReference type="SMART" id="SM00448">
    <property type="entry name" value="REC"/>
    <property type="match status" value="1"/>
</dbReference>
<gene>
    <name evidence="13" type="ORF">METESE_27160</name>
</gene>
<evidence type="ECO:0000259" key="12">
    <source>
        <dbReference type="PROSITE" id="PS50113"/>
    </source>
</evidence>
<evidence type="ECO:0000259" key="10">
    <source>
        <dbReference type="PROSITE" id="PS50110"/>
    </source>
</evidence>
<evidence type="ECO:0000259" key="11">
    <source>
        <dbReference type="PROSITE" id="PS50112"/>
    </source>
</evidence>
<dbReference type="PROSITE" id="PS50109">
    <property type="entry name" value="HIS_KIN"/>
    <property type="match status" value="1"/>
</dbReference>
<dbReference type="SUPFAM" id="SSF55874">
    <property type="entry name" value="ATPase domain of HSP90 chaperone/DNA topoisomerase II/histidine kinase"/>
    <property type="match status" value="1"/>
</dbReference>
<keyword evidence="3" id="KW-0808">Transferase</keyword>
<comment type="catalytic activity">
    <reaction evidence="1">
        <text>ATP + protein L-histidine = ADP + protein N-phospho-L-histidine.</text>
        <dbReference type="EC" id="2.7.13.3"/>
    </reaction>
</comment>
<keyword evidence="6" id="KW-0067">ATP-binding</keyword>
<dbReference type="Gene3D" id="3.40.50.2300">
    <property type="match status" value="1"/>
</dbReference>
<dbReference type="SMART" id="SM00086">
    <property type="entry name" value="PAC"/>
    <property type="match status" value="2"/>
</dbReference>
<dbReference type="PRINTS" id="PR00344">
    <property type="entry name" value="BCTRLSENSOR"/>
</dbReference>
<dbReference type="RefSeq" id="WP_316410408.1">
    <property type="nucleotide sequence ID" value="NZ_AP027081.1"/>
</dbReference>
<dbReference type="InterPro" id="IPR035965">
    <property type="entry name" value="PAS-like_dom_sf"/>
</dbReference>
<dbReference type="GO" id="GO:0000160">
    <property type="term" value="P:phosphorelay signal transduction system"/>
    <property type="evidence" value="ECO:0007669"/>
    <property type="project" value="UniProtKB-KW"/>
</dbReference>
<protein>
    <recommendedName>
        <fullName evidence="2">histidine kinase</fullName>
        <ecNumber evidence="2">2.7.13.3</ecNumber>
    </recommendedName>
</protein>
<dbReference type="InterPro" id="IPR005467">
    <property type="entry name" value="His_kinase_dom"/>
</dbReference>
<feature type="modified residue" description="4-aspartylphosphate" evidence="8">
    <location>
        <position position="64"/>
    </location>
</feature>
<dbReference type="SUPFAM" id="SSF55785">
    <property type="entry name" value="PYP-like sensor domain (PAS domain)"/>
    <property type="match status" value="2"/>
</dbReference>
<dbReference type="InterPro" id="IPR003594">
    <property type="entry name" value="HATPase_dom"/>
</dbReference>
<dbReference type="InterPro" id="IPR001610">
    <property type="entry name" value="PAC"/>
</dbReference>
<feature type="domain" description="Histidine kinase" evidence="9">
    <location>
        <begin position="433"/>
        <end position="681"/>
    </location>
</feature>
<feature type="domain" description="Response regulatory" evidence="10">
    <location>
        <begin position="13"/>
        <end position="129"/>
    </location>
</feature>
<keyword evidence="5" id="KW-0418">Kinase</keyword>
<sequence>MPDPGMQVPQPRGLLVVEDDALARELTARTLRLGFPDLPVGACASLGEALARMGANPVDILFLDLGLPDCKGLEGLSMIRAEGFDPAVVILTARDDRELALEAIRAGAQDFLAKGEVSTGALVRAARYAWERKTTTASLLRAQARSAESERTRLSTERRLRENEEIFHIISDHAGDLVSLVNREGRRVYQNRAYVRQLGYSFDELEATGPLELVHPEDRERVRSSIAEALARGRETTLQYGMRHRDGSWRQVESRITPVQASGAVDGLAVVVARDITQRAALDLDLMRAHAIKNLVLENSILGIAFIRKRIIEWANPRCGELLGLPMEAIVGQTTRVLYPDDTAYQAQAPALYAALERGEPTDDTWETARKDGTRFWCRVVGRALDPTQPDEGSVWMFEDITPRVAADQKRLRLEVQLRQAQKLEAIGQLAAGIAHEINTPSQYVGDNLKFLTDAFRDVLDAFEAAEAALAGTLDPAEARRVIDEADVAYLGTEIPRALEQSTEGIARVSRIVRAMKDFSHPGGEAMVQVDLNRSIESTVTVSRHEWKYVADLVLDLDPGLPPVLCHPGEINQAVLNLVVNAAHAIADAVPAGAKGTITVSTALEGDMAAIRVRDTGTGIPKAVQARIFDPFFTTKEVGRGTGQGLAIVHSVAVERHGGSVAFETEPGAGSTFILRIPLHKPAQETNE</sequence>
<dbReference type="CDD" id="cd00130">
    <property type="entry name" value="PAS"/>
    <property type="match status" value="2"/>
</dbReference>
<evidence type="ECO:0000256" key="2">
    <source>
        <dbReference type="ARBA" id="ARBA00012438"/>
    </source>
</evidence>
<dbReference type="SMART" id="SM00387">
    <property type="entry name" value="HATPase_c"/>
    <property type="match status" value="1"/>
</dbReference>
<feature type="domain" description="PAS" evidence="11">
    <location>
        <begin position="312"/>
        <end position="359"/>
    </location>
</feature>
<dbReference type="CDD" id="cd00156">
    <property type="entry name" value="REC"/>
    <property type="match status" value="1"/>
</dbReference>
<evidence type="ECO:0000256" key="6">
    <source>
        <dbReference type="ARBA" id="ARBA00022840"/>
    </source>
</evidence>
<reference evidence="13" key="1">
    <citation type="journal article" date="2023" name="Int. J. Syst. Evol. Microbiol.">
        <title>Mesoterricola silvestris gen. nov., sp. nov., Mesoterricola sediminis sp. nov., Geothrix oryzae sp. nov., Geothrix edaphica sp. nov., Geothrix rubra sp. nov., and Geothrix limicola sp. nov., six novel members of Acidobacteriota isolated from soils.</title>
        <authorList>
            <person name="Itoh H."/>
            <person name="Sugisawa Y."/>
            <person name="Mise K."/>
            <person name="Xu Z."/>
            <person name="Kuniyasu M."/>
            <person name="Ushijima N."/>
            <person name="Kawano K."/>
            <person name="Kobayashi E."/>
            <person name="Shiratori Y."/>
            <person name="Masuda Y."/>
            <person name="Senoo K."/>
        </authorList>
    </citation>
    <scope>NUCLEOTIDE SEQUENCE</scope>
    <source>
        <strain evidence="13">W786</strain>
    </source>
</reference>
<dbReference type="Pfam" id="PF00072">
    <property type="entry name" value="Response_reg"/>
    <property type="match status" value="1"/>
</dbReference>
<evidence type="ECO:0000256" key="4">
    <source>
        <dbReference type="ARBA" id="ARBA00022741"/>
    </source>
</evidence>
<dbReference type="InterPro" id="IPR001789">
    <property type="entry name" value="Sig_transdc_resp-reg_receiver"/>
</dbReference>
<dbReference type="InterPro" id="IPR036890">
    <property type="entry name" value="HATPase_C_sf"/>
</dbReference>
<evidence type="ECO:0000313" key="14">
    <source>
        <dbReference type="Proteomes" id="UP001228113"/>
    </source>
</evidence>
<name>A0AA48H891_9BACT</name>
<dbReference type="PANTHER" id="PTHR43065">
    <property type="entry name" value="SENSOR HISTIDINE KINASE"/>
    <property type="match status" value="1"/>
</dbReference>
<dbReference type="GO" id="GO:0005524">
    <property type="term" value="F:ATP binding"/>
    <property type="evidence" value="ECO:0007669"/>
    <property type="project" value="UniProtKB-KW"/>
</dbReference>
<dbReference type="InterPro" id="IPR004358">
    <property type="entry name" value="Sig_transdc_His_kin-like_C"/>
</dbReference>
<dbReference type="Gene3D" id="3.30.565.10">
    <property type="entry name" value="Histidine kinase-like ATPase, C-terminal domain"/>
    <property type="match status" value="1"/>
</dbReference>
<dbReference type="InterPro" id="IPR011006">
    <property type="entry name" value="CheY-like_superfamily"/>
</dbReference>
<dbReference type="AlphaFoldDB" id="A0AA48H891"/>
<dbReference type="PROSITE" id="PS50112">
    <property type="entry name" value="PAS"/>
    <property type="match status" value="2"/>
</dbReference>
<evidence type="ECO:0000256" key="1">
    <source>
        <dbReference type="ARBA" id="ARBA00000085"/>
    </source>
</evidence>
<accession>A0AA48H891</accession>
<dbReference type="PROSITE" id="PS50113">
    <property type="entry name" value="PAC"/>
    <property type="match status" value="1"/>
</dbReference>
<organism evidence="13 14">
    <name type="scientific">Mesoterricola sediminis</name>
    <dbReference type="NCBI Taxonomy" id="2927980"/>
    <lineage>
        <taxon>Bacteria</taxon>
        <taxon>Pseudomonadati</taxon>
        <taxon>Acidobacteriota</taxon>
        <taxon>Holophagae</taxon>
        <taxon>Holophagales</taxon>
        <taxon>Holophagaceae</taxon>
        <taxon>Mesoterricola</taxon>
    </lineage>
</organism>
<evidence type="ECO:0000256" key="5">
    <source>
        <dbReference type="ARBA" id="ARBA00022777"/>
    </source>
</evidence>
<evidence type="ECO:0000256" key="8">
    <source>
        <dbReference type="PROSITE-ProRule" id="PRU00169"/>
    </source>
</evidence>
<proteinExistence type="predicted"/>
<evidence type="ECO:0000256" key="3">
    <source>
        <dbReference type="ARBA" id="ARBA00022679"/>
    </source>
</evidence>
<dbReference type="KEGG" id="msea:METESE_27160"/>
<dbReference type="Gene3D" id="1.10.287.130">
    <property type="match status" value="1"/>
</dbReference>
<dbReference type="SUPFAM" id="SSF52172">
    <property type="entry name" value="CheY-like"/>
    <property type="match status" value="1"/>
</dbReference>
<dbReference type="EC" id="2.7.13.3" evidence="2"/>
<evidence type="ECO:0000313" key="13">
    <source>
        <dbReference type="EMBL" id="BDU77758.1"/>
    </source>
</evidence>
<dbReference type="Proteomes" id="UP001228113">
    <property type="component" value="Chromosome"/>
</dbReference>
<keyword evidence="4" id="KW-0547">Nucleotide-binding</keyword>
<dbReference type="Pfam" id="PF02518">
    <property type="entry name" value="HATPase_c"/>
    <property type="match status" value="1"/>
</dbReference>
<evidence type="ECO:0000259" key="9">
    <source>
        <dbReference type="PROSITE" id="PS50109"/>
    </source>
</evidence>
<keyword evidence="14" id="KW-1185">Reference proteome</keyword>
<dbReference type="GO" id="GO:0004673">
    <property type="term" value="F:protein histidine kinase activity"/>
    <property type="evidence" value="ECO:0007669"/>
    <property type="project" value="UniProtKB-EC"/>
</dbReference>
<dbReference type="PANTHER" id="PTHR43065:SF46">
    <property type="entry name" value="C4-DICARBOXYLATE TRANSPORT SENSOR PROTEIN DCTB"/>
    <property type="match status" value="1"/>
</dbReference>
<dbReference type="InterPro" id="IPR000014">
    <property type="entry name" value="PAS"/>
</dbReference>
<evidence type="ECO:0000256" key="7">
    <source>
        <dbReference type="ARBA" id="ARBA00023012"/>
    </source>
</evidence>
<dbReference type="EMBL" id="AP027081">
    <property type="protein sequence ID" value="BDU77758.1"/>
    <property type="molecule type" value="Genomic_DNA"/>
</dbReference>
<dbReference type="InterPro" id="IPR000700">
    <property type="entry name" value="PAS-assoc_C"/>
</dbReference>
<dbReference type="NCBIfam" id="TIGR00229">
    <property type="entry name" value="sensory_box"/>
    <property type="match status" value="2"/>
</dbReference>
<dbReference type="Pfam" id="PF13426">
    <property type="entry name" value="PAS_9"/>
    <property type="match status" value="1"/>
</dbReference>
<feature type="domain" description="PAC" evidence="12">
    <location>
        <begin position="236"/>
        <end position="288"/>
    </location>
</feature>
<dbReference type="PROSITE" id="PS50110">
    <property type="entry name" value="RESPONSE_REGULATORY"/>
    <property type="match status" value="1"/>
</dbReference>
<dbReference type="SMART" id="SM00091">
    <property type="entry name" value="PAS"/>
    <property type="match status" value="2"/>
</dbReference>
<dbReference type="Pfam" id="PF08447">
    <property type="entry name" value="PAS_3"/>
    <property type="match status" value="1"/>
</dbReference>
<keyword evidence="8" id="KW-0597">Phosphoprotein</keyword>
<feature type="domain" description="PAS" evidence="11">
    <location>
        <begin position="163"/>
        <end position="233"/>
    </location>
</feature>
<dbReference type="Gene3D" id="3.30.450.20">
    <property type="entry name" value="PAS domain"/>
    <property type="match status" value="2"/>
</dbReference>